<comment type="caution">
    <text evidence="1">The sequence shown here is derived from an EMBL/GenBank/DDBJ whole genome shotgun (WGS) entry which is preliminary data.</text>
</comment>
<keyword evidence="2" id="KW-1185">Reference proteome</keyword>
<reference evidence="1" key="1">
    <citation type="submission" date="2013-05" db="EMBL/GenBank/DDBJ databases">
        <authorList>
            <person name="Yim A.K.Y."/>
            <person name="Chan T.F."/>
            <person name="Ji K.M."/>
            <person name="Liu X.Y."/>
            <person name="Zhou J.W."/>
            <person name="Li R.Q."/>
            <person name="Yang K.Y."/>
            <person name="Li J."/>
            <person name="Li M."/>
            <person name="Law P.T.W."/>
            <person name="Wu Y.L."/>
            <person name="Cai Z.L."/>
            <person name="Qin H."/>
            <person name="Bao Y."/>
            <person name="Leung R.K.K."/>
            <person name="Ng P.K.S."/>
            <person name="Zou J."/>
            <person name="Zhong X.J."/>
            <person name="Ran P.X."/>
            <person name="Zhong N.S."/>
            <person name="Liu Z.G."/>
            <person name="Tsui S.K.W."/>
        </authorList>
    </citation>
    <scope>NUCLEOTIDE SEQUENCE</scope>
    <source>
        <strain evidence="1">Derf</strain>
        <tissue evidence="1">Whole organism</tissue>
    </source>
</reference>
<dbReference type="EMBL" id="ASGP02000004">
    <property type="protein sequence ID" value="KAH9510635.1"/>
    <property type="molecule type" value="Genomic_DNA"/>
</dbReference>
<gene>
    <name evidence="1" type="ORF">DERF_009151</name>
</gene>
<proteinExistence type="predicted"/>
<dbReference type="Proteomes" id="UP000790347">
    <property type="component" value="Unassembled WGS sequence"/>
</dbReference>
<accession>A0A922HTE6</accession>
<protein>
    <submittedName>
        <fullName evidence="1">Uncharacterized protein</fullName>
    </submittedName>
</protein>
<organism evidence="1 2">
    <name type="scientific">Dermatophagoides farinae</name>
    <name type="common">American house dust mite</name>
    <dbReference type="NCBI Taxonomy" id="6954"/>
    <lineage>
        <taxon>Eukaryota</taxon>
        <taxon>Metazoa</taxon>
        <taxon>Ecdysozoa</taxon>
        <taxon>Arthropoda</taxon>
        <taxon>Chelicerata</taxon>
        <taxon>Arachnida</taxon>
        <taxon>Acari</taxon>
        <taxon>Acariformes</taxon>
        <taxon>Sarcoptiformes</taxon>
        <taxon>Astigmata</taxon>
        <taxon>Psoroptidia</taxon>
        <taxon>Analgoidea</taxon>
        <taxon>Pyroglyphidae</taxon>
        <taxon>Dermatophagoidinae</taxon>
        <taxon>Dermatophagoides</taxon>
    </lineage>
</organism>
<dbReference type="AlphaFoldDB" id="A0A922HTE6"/>
<sequence>MIDQYKQFLDVEWLASKYKTVIIMFDLIKSFETKLNIFNRDIFSNSYKYFPNTKNFFSESECHEKPIKESLTKNFQW</sequence>
<evidence type="ECO:0000313" key="2">
    <source>
        <dbReference type="Proteomes" id="UP000790347"/>
    </source>
</evidence>
<evidence type="ECO:0000313" key="1">
    <source>
        <dbReference type="EMBL" id="KAH9510635.1"/>
    </source>
</evidence>
<name>A0A922HTE6_DERFA</name>
<reference evidence="1" key="2">
    <citation type="journal article" date="2022" name="Res Sq">
        <title>Comparative Genomics Reveals Insights into the Divergent Evolution of Astigmatic Mites and Household Pest Adaptations.</title>
        <authorList>
            <person name="Xiong Q."/>
            <person name="Wan A.T.-Y."/>
            <person name="Liu X.-Y."/>
            <person name="Fung C.S.-H."/>
            <person name="Xiao X."/>
            <person name="Malainual N."/>
            <person name="Hou J."/>
            <person name="Wang L."/>
            <person name="Wang M."/>
            <person name="Yang K."/>
            <person name="Cui Y."/>
            <person name="Leung E."/>
            <person name="Nong W."/>
            <person name="Shin S.-K."/>
            <person name="Au S."/>
            <person name="Jeong K.Y."/>
            <person name="Chew F.T."/>
            <person name="Hui J."/>
            <person name="Leung T.F."/>
            <person name="Tungtrongchitr A."/>
            <person name="Zhong N."/>
            <person name="Liu Z."/>
            <person name="Tsui S."/>
        </authorList>
    </citation>
    <scope>NUCLEOTIDE SEQUENCE</scope>
    <source>
        <strain evidence="1">Derf</strain>
        <tissue evidence="1">Whole organism</tissue>
    </source>
</reference>